<dbReference type="GO" id="GO:0043139">
    <property type="term" value="F:5'-3' DNA helicase activity"/>
    <property type="evidence" value="ECO:0007669"/>
    <property type="project" value="InterPro"/>
</dbReference>
<proteinExistence type="predicted"/>
<dbReference type="PANTHER" id="PTHR12873">
    <property type="entry name" value="T7-LIKE MITOCHONDRIAL DNA HELICASE"/>
    <property type="match status" value="1"/>
</dbReference>
<reference evidence="2" key="2">
    <citation type="journal article" date="2023" name="Plants (Basel)">
        <title>Annotation of the Turnera subulata (Passifloraceae) Draft Genome Reveals the S-Locus Evolved after the Divergence of Turneroideae from Passifloroideae in a Stepwise Manner.</title>
        <authorList>
            <person name="Henning P.M."/>
            <person name="Roalson E.H."/>
            <person name="Mir W."/>
            <person name="McCubbin A.G."/>
            <person name="Shore J.S."/>
        </authorList>
    </citation>
    <scope>NUCLEOTIDE SEQUENCE</scope>
    <source>
        <strain evidence="2">F60SS</strain>
    </source>
</reference>
<feature type="domain" description="Toprim" evidence="1">
    <location>
        <begin position="250"/>
        <end position="313"/>
    </location>
</feature>
<organism evidence="2 3">
    <name type="scientific">Turnera subulata</name>
    <dbReference type="NCBI Taxonomy" id="218843"/>
    <lineage>
        <taxon>Eukaryota</taxon>
        <taxon>Viridiplantae</taxon>
        <taxon>Streptophyta</taxon>
        <taxon>Embryophyta</taxon>
        <taxon>Tracheophyta</taxon>
        <taxon>Spermatophyta</taxon>
        <taxon>Magnoliopsida</taxon>
        <taxon>eudicotyledons</taxon>
        <taxon>Gunneridae</taxon>
        <taxon>Pentapetalae</taxon>
        <taxon>rosids</taxon>
        <taxon>fabids</taxon>
        <taxon>Malpighiales</taxon>
        <taxon>Passifloraceae</taxon>
        <taxon>Turnera</taxon>
    </lineage>
</organism>
<gene>
    <name evidence="2" type="ORF">Tsubulata_023434</name>
</gene>
<dbReference type="PANTHER" id="PTHR12873:SF6">
    <property type="entry name" value="TOPRIM DOMAIN-CONTAINING PROTEIN"/>
    <property type="match status" value="1"/>
</dbReference>
<comment type="caution">
    <text evidence="2">The sequence shown here is derived from an EMBL/GenBank/DDBJ whole genome shotgun (WGS) entry which is preliminary data.</text>
</comment>
<sequence length="341" mass="38038">MAVAATLVNQRHFSSKHFLPNSNALKRTTLSPTNRFLRPSYPRPVSQQHGLLPTLQSANNLKQIEEVGIDDSDKVRVLKQKMRHLGINPDDESCIPGLYSLLLCPKCQGGKSVERSLSLHVIQDADFAMWRCYRTSCGWAGQAFADSRPTINGMHRIFKVKPTTEFTTEGVALEPLSNKLLRFFGERMISDETLQRNAVMQMSGDQDVIAFTYRHNGVLVGCKYRTLGKRFWQEKGTEKWLYGIDDIKDATEEAGFRNCISVPTGAPQIVSAKDLPSLEKFSRIILATDGDTSGESLAEELARRLGKDRLQTEVLTSLGSVALKEAIETAELYQLQFPGGT</sequence>
<dbReference type="GO" id="GO:0003697">
    <property type="term" value="F:single-stranded DNA binding"/>
    <property type="evidence" value="ECO:0007669"/>
    <property type="project" value="InterPro"/>
</dbReference>
<dbReference type="Proteomes" id="UP001141552">
    <property type="component" value="Unassembled WGS sequence"/>
</dbReference>
<dbReference type="InterPro" id="IPR027032">
    <property type="entry name" value="Twinkle-like"/>
</dbReference>
<dbReference type="Pfam" id="PF13662">
    <property type="entry name" value="Toprim_4"/>
    <property type="match status" value="1"/>
</dbReference>
<evidence type="ECO:0000259" key="1">
    <source>
        <dbReference type="Pfam" id="PF13662"/>
    </source>
</evidence>
<dbReference type="OrthoDB" id="275278at2759"/>
<dbReference type="AlphaFoldDB" id="A0A9Q0J9S4"/>
<dbReference type="SUPFAM" id="SSF56731">
    <property type="entry name" value="DNA primase core"/>
    <property type="match status" value="1"/>
</dbReference>
<protein>
    <recommendedName>
        <fullName evidence="1">Toprim domain-containing protein</fullName>
    </recommendedName>
</protein>
<dbReference type="CDD" id="cd00188">
    <property type="entry name" value="TOPRIM"/>
    <property type="match status" value="1"/>
</dbReference>
<keyword evidence="3" id="KW-1185">Reference proteome</keyword>
<dbReference type="InterPro" id="IPR006171">
    <property type="entry name" value="TOPRIM_dom"/>
</dbReference>
<name>A0A9Q0J9S4_9ROSI</name>
<accession>A0A9Q0J9S4</accession>
<evidence type="ECO:0000313" key="2">
    <source>
        <dbReference type="EMBL" id="KAJ4834676.1"/>
    </source>
</evidence>
<dbReference type="Gene3D" id="3.40.1360.10">
    <property type="match status" value="1"/>
</dbReference>
<evidence type="ECO:0000313" key="3">
    <source>
        <dbReference type="Proteomes" id="UP001141552"/>
    </source>
</evidence>
<dbReference type="EMBL" id="JAKUCV010004639">
    <property type="protein sequence ID" value="KAJ4834676.1"/>
    <property type="molecule type" value="Genomic_DNA"/>
</dbReference>
<reference evidence="2" key="1">
    <citation type="submission" date="2022-02" db="EMBL/GenBank/DDBJ databases">
        <authorList>
            <person name="Henning P.M."/>
            <person name="McCubbin A.G."/>
            <person name="Shore J.S."/>
        </authorList>
    </citation>
    <scope>NUCLEOTIDE SEQUENCE</scope>
    <source>
        <strain evidence="2">F60SS</strain>
        <tissue evidence="2">Leaves</tissue>
    </source>
</reference>